<sequence>MSLPIAASGLLVVLCFLAMSARADTAIPLRIANVLIPVSFVQALQDGLAVPVRLQYADADHQIDTLTDEAIGNATLLLQGGKLHLLNIDFSVGQQQALLNDKLTAMLASEQIRTFSTDGTLLIDDNASMQLDLVAMLLTIRVSRAAFGKAQQQDDRITLTPTVDTLTGVHRYNLGYSFARNRSGGHSDSNFLQLDSMVGAGSHHLAMNASLYNLGEPEQSGDIYRAMYERDFDDRRVAAGMVSTWDLQTLGVVTGLTTGRIYGASYGNQAQSRKQNANQSTTPIQVFMPANGEVRVYRDGRLTDTSTQRVTKLGSRMGFTQEWGWQWWGGGNGRLP</sequence>
<dbReference type="RefSeq" id="WP_011898215.1">
    <property type="nucleotide sequence ID" value="NC_009348.1"/>
</dbReference>
<reference evidence="3" key="1">
    <citation type="journal article" date="2008" name="BMC Genomics">
        <title>The genome of Aeromonas salmonicida subsp. salmonicida A449: insights into the evolution of a fish pathogen.</title>
        <authorList>
            <person name="Reith M.E."/>
            <person name="Singh R.K."/>
            <person name="Curtis B."/>
            <person name="Boyd J.M."/>
            <person name="Bouevitch A."/>
            <person name="Kimball J."/>
            <person name="Munholland J."/>
            <person name="Murphy C."/>
            <person name="Sarty D."/>
            <person name="Williams J."/>
            <person name="Nash J.H."/>
            <person name="Johnson S.C."/>
            <person name="Brown L.L."/>
        </authorList>
    </citation>
    <scope>NUCLEOTIDE SEQUENCE [LARGE SCALE GENOMIC DNA]</scope>
    <source>
        <strain evidence="3">A449</strain>
    </source>
</reference>
<dbReference type="eggNOG" id="COG3188">
    <property type="taxonomic scope" value="Bacteria"/>
</dbReference>
<name>A4SH91_AERS4</name>
<proteinExistence type="predicted"/>
<feature type="signal peptide" evidence="1">
    <location>
        <begin position="1"/>
        <end position="23"/>
    </location>
</feature>
<dbReference type="AlphaFoldDB" id="A4SH91"/>
<organism evidence="2 3">
    <name type="scientific">Aeromonas salmonicida (strain A449)</name>
    <dbReference type="NCBI Taxonomy" id="382245"/>
    <lineage>
        <taxon>Bacteria</taxon>
        <taxon>Pseudomonadati</taxon>
        <taxon>Pseudomonadota</taxon>
        <taxon>Gammaproteobacteria</taxon>
        <taxon>Aeromonadales</taxon>
        <taxon>Aeromonadaceae</taxon>
        <taxon>Aeromonas</taxon>
    </lineage>
</organism>
<accession>A4SH91</accession>
<evidence type="ECO:0000313" key="2">
    <source>
        <dbReference type="EMBL" id="ABO88263.1"/>
    </source>
</evidence>
<feature type="chain" id="PRO_5002672057" evidence="1">
    <location>
        <begin position="24"/>
        <end position="336"/>
    </location>
</feature>
<gene>
    <name evidence="2" type="ordered locus">ASA_0056</name>
</gene>
<dbReference type="KEGG" id="asa:ASA_0056"/>
<dbReference type="STRING" id="29491.GCA_000820065_00493"/>
<keyword evidence="1" id="KW-0732">Signal</keyword>
<evidence type="ECO:0000256" key="1">
    <source>
        <dbReference type="SAM" id="SignalP"/>
    </source>
</evidence>
<evidence type="ECO:0000313" key="3">
    <source>
        <dbReference type="Proteomes" id="UP000000225"/>
    </source>
</evidence>
<dbReference type="HOGENOM" id="CLU_029692_0_0_6"/>
<protein>
    <submittedName>
        <fullName evidence="2">Uncharacterized protein</fullName>
    </submittedName>
</protein>
<dbReference type="EMBL" id="CP000644">
    <property type="protein sequence ID" value="ABO88263.1"/>
    <property type="molecule type" value="Genomic_DNA"/>
</dbReference>
<dbReference type="Proteomes" id="UP000000225">
    <property type="component" value="Chromosome"/>
</dbReference>